<proteinExistence type="predicted"/>
<accession>A0A4Y2F4X3</accession>
<protein>
    <submittedName>
        <fullName evidence="2">Uncharacterized protein</fullName>
    </submittedName>
</protein>
<evidence type="ECO:0000313" key="3">
    <source>
        <dbReference type="Proteomes" id="UP000499080"/>
    </source>
</evidence>
<gene>
    <name evidence="2" type="ORF">AVEN_43508_1</name>
</gene>
<feature type="compositionally biased region" description="Polar residues" evidence="1">
    <location>
        <begin position="111"/>
        <end position="123"/>
    </location>
</feature>
<dbReference type="EMBL" id="BGPR01000794">
    <property type="protein sequence ID" value="GBM35817.1"/>
    <property type="molecule type" value="Genomic_DNA"/>
</dbReference>
<dbReference type="Proteomes" id="UP000499080">
    <property type="component" value="Unassembled WGS sequence"/>
</dbReference>
<sequence>MWDKGWRTLATVTGTIISKQTCLSSSLTEIIVKLKINFCKIGAEKDLYARRRRQVEYVLLNTSQKRACSLWNEDKHSWTNKIGHTPSLMCQYSVHRMILKESSSGEHMAASTISQQKGNRSLR</sequence>
<dbReference type="AlphaFoldDB" id="A0A4Y2F4X3"/>
<feature type="region of interest" description="Disordered" evidence="1">
    <location>
        <begin position="103"/>
        <end position="123"/>
    </location>
</feature>
<evidence type="ECO:0000313" key="2">
    <source>
        <dbReference type="EMBL" id="GBM35817.1"/>
    </source>
</evidence>
<name>A0A4Y2F4X3_ARAVE</name>
<evidence type="ECO:0000256" key="1">
    <source>
        <dbReference type="SAM" id="MobiDB-lite"/>
    </source>
</evidence>
<comment type="caution">
    <text evidence="2">The sequence shown here is derived from an EMBL/GenBank/DDBJ whole genome shotgun (WGS) entry which is preliminary data.</text>
</comment>
<reference evidence="2 3" key="1">
    <citation type="journal article" date="2019" name="Sci. Rep.">
        <title>Orb-weaving spider Araneus ventricosus genome elucidates the spidroin gene catalogue.</title>
        <authorList>
            <person name="Kono N."/>
            <person name="Nakamura H."/>
            <person name="Ohtoshi R."/>
            <person name="Moran D.A.P."/>
            <person name="Shinohara A."/>
            <person name="Yoshida Y."/>
            <person name="Fujiwara M."/>
            <person name="Mori M."/>
            <person name="Tomita M."/>
            <person name="Arakawa K."/>
        </authorList>
    </citation>
    <scope>NUCLEOTIDE SEQUENCE [LARGE SCALE GENOMIC DNA]</scope>
</reference>
<keyword evidence="3" id="KW-1185">Reference proteome</keyword>
<organism evidence="2 3">
    <name type="scientific">Araneus ventricosus</name>
    <name type="common">Orbweaver spider</name>
    <name type="synonym">Epeira ventricosa</name>
    <dbReference type="NCBI Taxonomy" id="182803"/>
    <lineage>
        <taxon>Eukaryota</taxon>
        <taxon>Metazoa</taxon>
        <taxon>Ecdysozoa</taxon>
        <taxon>Arthropoda</taxon>
        <taxon>Chelicerata</taxon>
        <taxon>Arachnida</taxon>
        <taxon>Araneae</taxon>
        <taxon>Araneomorphae</taxon>
        <taxon>Entelegynae</taxon>
        <taxon>Araneoidea</taxon>
        <taxon>Araneidae</taxon>
        <taxon>Araneus</taxon>
    </lineage>
</organism>